<evidence type="ECO:0000256" key="1">
    <source>
        <dbReference type="ARBA" id="ARBA00004123"/>
    </source>
</evidence>
<accession>A0A1J7J6K0</accession>
<feature type="region of interest" description="Disordered" evidence="7">
    <location>
        <begin position="78"/>
        <end position="100"/>
    </location>
</feature>
<keyword evidence="5" id="KW-0804">Transcription</keyword>
<dbReference type="InterPro" id="IPR001138">
    <property type="entry name" value="Zn2Cys6_DnaBD"/>
</dbReference>
<evidence type="ECO:0000313" key="9">
    <source>
        <dbReference type="EMBL" id="OIW35101.1"/>
    </source>
</evidence>
<comment type="subcellular location">
    <subcellularLocation>
        <location evidence="1">Nucleus</location>
    </subcellularLocation>
</comment>
<evidence type="ECO:0000256" key="3">
    <source>
        <dbReference type="ARBA" id="ARBA00023015"/>
    </source>
</evidence>
<reference evidence="9 10" key="1">
    <citation type="submission" date="2016-10" db="EMBL/GenBank/DDBJ databases">
        <title>Draft genome sequence of Coniochaeta ligniaria NRRL30616, a lignocellulolytic fungus for bioabatement of inhibitors in plant biomass hydrolysates.</title>
        <authorList>
            <consortium name="DOE Joint Genome Institute"/>
            <person name="Jimenez D.J."/>
            <person name="Hector R.E."/>
            <person name="Riley R."/>
            <person name="Sun H."/>
            <person name="Grigoriev I.V."/>
            <person name="Van Elsas J.D."/>
            <person name="Nichols N.N."/>
        </authorList>
    </citation>
    <scope>NUCLEOTIDE SEQUENCE [LARGE SCALE GENOMIC DNA]</scope>
    <source>
        <strain evidence="9 10">NRRL 30616</strain>
    </source>
</reference>
<keyword evidence="4" id="KW-0238">DNA-binding</keyword>
<organism evidence="9 10">
    <name type="scientific">Coniochaeta ligniaria NRRL 30616</name>
    <dbReference type="NCBI Taxonomy" id="1408157"/>
    <lineage>
        <taxon>Eukaryota</taxon>
        <taxon>Fungi</taxon>
        <taxon>Dikarya</taxon>
        <taxon>Ascomycota</taxon>
        <taxon>Pezizomycotina</taxon>
        <taxon>Sordariomycetes</taxon>
        <taxon>Sordariomycetidae</taxon>
        <taxon>Coniochaetales</taxon>
        <taxon>Coniochaetaceae</taxon>
        <taxon>Coniochaeta</taxon>
    </lineage>
</organism>
<dbReference type="FunCoup" id="A0A1J7J6K0">
    <property type="interactions" value="239"/>
</dbReference>
<evidence type="ECO:0000256" key="7">
    <source>
        <dbReference type="SAM" id="MobiDB-lite"/>
    </source>
</evidence>
<dbReference type="EMBL" id="KV875093">
    <property type="protein sequence ID" value="OIW35101.1"/>
    <property type="molecule type" value="Genomic_DNA"/>
</dbReference>
<dbReference type="STRING" id="1408157.A0A1J7J6K0"/>
<dbReference type="GO" id="GO:0005634">
    <property type="term" value="C:nucleus"/>
    <property type="evidence" value="ECO:0007669"/>
    <property type="project" value="UniProtKB-SubCell"/>
</dbReference>
<evidence type="ECO:0000259" key="8">
    <source>
        <dbReference type="PROSITE" id="PS50048"/>
    </source>
</evidence>
<dbReference type="Gene3D" id="4.10.240.10">
    <property type="entry name" value="Zn(2)-C6 fungal-type DNA-binding domain"/>
    <property type="match status" value="1"/>
</dbReference>
<dbReference type="PANTHER" id="PTHR37534">
    <property type="entry name" value="TRANSCRIPTIONAL ACTIVATOR PROTEIN UGA3"/>
    <property type="match status" value="1"/>
</dbReference>
<evidence type="ECO:0000256" key="2">
    <source>
        <dbReference type="ARBA" id="ARBA00022833"/>
    </source>
</evidence>
<evidence type="ECO:0000256" key="6">
    <source>
        <dbReference type="ARBA" id="ARBA00023242"/>
    </source>
</evidence>
<dbReference type="Pfam" id="PF11951">
    <property type="entry name" value="Fungal_trans_2"/>
    <property type="match status" value="1"/>
</dbReference>
<evidence type="ECO:0000256" key="4">
    <source>
        <dbReference type="ARBA" id="ARBA00023125"/>
    </source>
</evidence>
<name>A0A1J7J6K0_9PEZI</name>
<feature type="domain" description="Zn(2)-C6 fungal-type" evidence="8">
    <location>
        <begin position="36"/>
        <end position="64"/>
    </location>
</feature>
<dbReference type="SUPFAM" id="SSF57701">
    <property type="entry name" value="Zn2/Cys6 DNA-binding domain"/>
    <property type="match status" value="1"/>
</dbReference>
<dbReference type="OrthoDB" id="3477330at2759"/>
<dbReference type="PROSITE" id="PS50048">
    <property type="entry name" value="ZN2_CY6_FUNGAL_2"/>
    <property type="match status" value="1"/>
</dbReference>
<dbReference type="GO" id="GO:0000981">
    <property type="term" value="F:DNA-binding transcription factor activity, RNA polymerase II-specific"/>
    <property type="evidence" value="ECO:0007669"/>
    <property type="project" value="InterPro"/>
</dbReference>
<dbReference type="AlphaFoldDB" id="A0A1J7J6K0"/>
<dbReference type="PANTHER" id="PTHR37534:SF17">
    <property type="entry name" value="ZN(2)-C6 FUNGAL-TYPE DOMAIN-CONTAINING PROTEIN"/>
    <property type="match status" value="1"/>
</dbReference>
<keyword evidence="3" id="KW-0805">Transcription regulation</keyword>
<sequence length="678" mass="75339">MLKCHPRLDKEHLTCCVSTYKQKQKGPTQRSMTFSGCFTCRSRGVKCDEQRPSCQRCVKAGRECAGYGVRLVWADHQENQKSQTNQKNQKTKKRLSAGLRSQRRSLPWAYGSENGAPAETPALGDDALDAIIAALPSEQDAARVESLVDAKAHDNPHASLFGVFAPTPPSPPAQQLALSISRRPSPNCIPSPVLQACLDDRDNALDPVLLSSLNCLDDTDILDAIFNIAHEPLAMPTPYAAAHTAHHSEPIARLCPSPQPPKESQLLDYWVNQTSNIMIAIPRSDNPYRTIYIPMALVAQSQLVPSAEHTALLHSIYAMAAFNHVQKQPTSSRGACNRLGMEHHQLSISHLHRSLAAGYNQEPEVVLATIILLISTNCVTQSSTSWRTHLRLGRQWLESTAQTKWHTEQTASTLYRIFLMLEALGTSTKMLGLSDGSDGSGDIDGIDGDTDANTVLAPNHHAPDYTYSSIFGLSCPAVSYYYRLDCLFGIAQPIFEAIVHINRLSARPGRPSQQEVDNLRAKIMLNDPRALRRSDTLALAGETERRFIHHHAYVYYFACRIHYERTLFHAAPHAVQHLVRSALDHLDAIARLGTDLDVVGLTWPVIVVACEADDPSLQERVAWFFEQGQKYGVWGIESAYQVLSEVWRRRRIIQPRDGHASVSWQNVMTELGLDLLLA</sequence>
<dbReference type="GO" id="GO:0008270">
    <property type="term" value="F:zinc ion binding"/>
    <property type="evidence" value="ECO:0007669"/>
    <property type="project" value="InterPro"/>
</dbReference>
<dbReference type="InParanoid" id="A0A1J7J6K0"/>
<keyword evidence="6" id="KW-0539">Nucleus</keyword>
<dbReference type="Pfam" id="PF00172">
    <property type="entry name" value="Zn_clus"/>
    <property type="match status" value="1"/>
</dbReference>
<dbReference type="GO" id="GO:0000976">
    <property type="term" value="F:transcription cis-regulatory region binding"/>
    <property type="evidence" value="ECO:0007669"/>
    <property type="project" value="TreeGrafter"/>
</dbReference>
<proteinExistence type="predicted"/>
<dbReference type="InterPro" id="IPR021858">
    <property type="entry name" value="Fun_TF"/>
</dbReference>
<dbReference type="CDD" id="cd00067">
    <property type="entry name" value="GAL4"/>
    <property type="match status" value="1"/>
</dbReference>
<dbReference type="Proteomes" id="UP000182658">
    <property type="component" value="Unassembled WGS sequence"/>
</dbReference>
<protein>
    <recommendedName>
        <fullName evidence="8">Zn(2)-C6 fungal-type domain-containing protein</fullName>
    </recommendedName>
</protein>
<evidence type="ECO:0000256" key="5">
    <source>
        <dbReference type="ARBA" id="ARBA00023163"/>
    </source>
</evidence>
<evidence type="ECO:0000313" key="10">
    <source>
        <dbReference type="Proteomes" id="UP000182658"/>
    </source>
</evidence>
<gene>
    <name evidence="9" type="ORF">CONLIGDRAFT_651292</name>
</gene>
<keyword evidence="10" id="KW-1185">Reference proteome</keyword>
<dbReference type="CDD" id="cd12148">
    <property type="entry name" value="fungal_TF_MHR"/>
    <property type="match status" value="1"/>
</dbReference>
<dbReference type="SMART" id="SM00066">
    <property type="entry name" value="GAL4"/>
    <property type="match status" value="1"/>
</dbReference>
<dbReference type="InterPro" id="IPR036864">
    <property type="entry name" value="Zn2-C6_fun-type_DNA-bd_sf"/>
</dbReference>
<dbReference type="GO" id="GO:0045944">
    <property type="term" value="P:positive regulation of transcription by RNA polymerase II"/>
    <property type="evidence" value="ECO:0007669"/>
    <property type="project" value="TreeGrafter"/>
</dbReference>
<keyword evidence="2" id="KW-0862">Zinc</keyword>